<keyword evidence="2" id="KW-1185">Reference proteome</keyword>
<dbReference type="Proteomes" id="UP000010411">
    <property type="component" value="Unassembled WGS sequence"/>
</dbReference>
<accession>L1L945</accession>
<comment type="caution">
    <text evidence="1">The sequence shown here is derived from an EMBL/GenBank/DDBJ whole genome shotgun (WGS) entry which is preliminary data.</text>
</comment>
<dbReference type="AlphaFoldDB" id="L1L945"/>
<gene>
    <name evidence="1" type="ORF">STRIP9103_09279</name>
</gene>
<reference evidence="1 2" key="1">
    <citation type="submission" date="2012-11" db="EMBL/GenBank/DDBJ databases">
        <authorList>
            <person name="Huguet-Tapia J.C."/>
            <person name="Durkin A.S."/>
            <person name="Pettis G.S."/>
            <person name="Badger J.H."/>
        </authorList>
    </citation>
    <scope>NUCLEOTIDE SEQUENCE [LARGE SCALE GENOMIC DNA]</scope>
    <source>
        <strain evidence="1 2">91-03</strain>
    </source>
</reference>
<organism evidence="1 2">
    <name type="scientific">Streptomyces ipomoeae 91-03</name>
    <dbReference type="NCBI Taxonomy" id="698759"/>
    <lineage>
        <taxon>Bacteria</taxon>
        <taxon>Bacillati</taxon>
        <taxon>Actinomycetota</taxon>
        <taxon>Actinomycetes</taxon>
        <taxon>Kitasatosporales</taxon>
        <taxon>Streptomycetaceae</taxon>
        <taxon>Streptomyces</taxon>
    </lineage>
</organism>
<proteinExistence type="predicted"/>
<dbReference type="EMBL" id="AEJC01000025">
    <property type="protein sequence ID" value="EKX69153.1"/>
    <property type="molecule type" value="Genomic_DNA"/>
</dbReference>
<evidence type="ECO:0000313" key="2">
    <source>
        <dbReference type="Proteomes" id="UP000010411"/>
    </source>
</evidence>
<name>L1L945_9ACTN</name>
<sequence length="134" mass="14661">MDDCAVTEPGWTARLRAPLIALNPQGQNGSRDTDVDVLGRIDAREVGQQHEHLVGRSLFDPDAARPRRGLHHGQPGLIPREEAGRRRHVLQPLDHAAHGYLLVLAVPASCAEGRTCMGRPAHVEEPMVPGRLKL</sequence>
<dbReference type="PATRIC" id="fig|698759.3.peg.316"/>
<evidence type="ECO:0000313" key="1">
    <source>
        <dbReference type="EMBL" id="EKX69153.1"/>
    </source>
</evidence>
<protein>
    <submittedName>
        <fullName evidence="1">Uncharacterized protein</fullName>
    </submittedName>
</protein>